<accession>A0A2U1JIS3</accession>
<feature type="signal peptide" evidence="1">
    <location>
        <begin position="1"/>
        <end position="19"/>
    </location>
</feature>
<dbReference type="RefSeq" id="WP_116724944.1">
    <property type="nucleotide sequence ID" value="NZ_QCZI01000009.1"/>
</dbReference>
<name>A0A2U1JIS3_9FLAO</name>
<organism evidence="2 3">
    <name type="scientific">Flavobacterium psychrotolerans</name>
    <dbReference type="NCBI Taxonomy" id="2169410"/>
    <lineage>
        <taxon>Bacteria</taxon>
        <taxon>Pseudomonadati</taxon>
        <taxon>Bacteroidota</taxon>
        <taxon>Flavobacteriia</taxon>
        <taxon>Flavobacteriales</taxon>
        <taxon>Flavobacteriaceae</taxon>
        <taxon>Flavobacterium</taxon>
    </lineage>
</organism>
<evidence type="ECO:0000313" key="2">
    <source>
        <dbReference type="EMBL" id="PWA05070.1"/>
    </source>
</evidence>
<feature type="chain" id="PRO_5015532062" evidence="1">
    <location>
        <begin position="20"/>
        <end position="179"/>
    </location>
</feature>
<sequence>MKTIILGMSAFIFSLNIQAQNQNVKSEVKTTITTTKDSDGEKKSVKSEEVREVQNIELKDAESNTLNKEMKETPIQVTSVTKITNPDGSTRTVDIDRSSYYMSNNKTYKVDLDTYGYKVISSDNRHTGLLRKTSTNSYIYRAKGKTAIGYFDTNGNLILETYNPKLDKVTVETFTVVKK</sequence>
<comment type="caution">
    <text evidence="2">The sequence shown here is derived from an EMBL/GenBank/DDBJ whole genome shotgun (WGS) entry which is preliminary data.</text>
</comment>
<protein>
    <submittedName>
        <fullName evidence="2">Uncharacterized protein</fullName>
    </submittedName>
</protein>
<evidence type="ECO:0000256" key="1">
    <source>
        <dbReference type="SAM" id="SignalP"/>
    </source>
</evidence>
<reference evidence="2 3" key="1">
    <citation type="submission" date="2018-04" db="EMBL/GenBank/DDBJ databases">
        <title>Flavobacterium sp. nov., isolated from glacier ice.</title>
        <authorList>
            <person name="Liu Q."/>
            <person name="Xin Y.-H."/>
        </authorList>
    </citation>
    <scope>NUCLEOTIDE SEQUENCE [LARGE SCALE GENOMIC DNA]</scope>
    <source>
        <strain evidence="2 3">RB1R5</strain>
    </source>
</reference>
<gene>
    <name evidence="2" type="ORF">DB895_08550</name>
</gene>
<dbReference type="AlphaFoldDB" id="A0A2U1JIS3"/>
<keyword evidence="3" id="KW-1185">Reference proteome</keyword>
<evidence type="ECO:0000313" key="3">
    <source>
        <dbReference type="Proteomes" id="UP000245449"/>
    </source>
</evidence>
<dbReference type="EMBL" id="QCZI01000009">
    <property type="protein sequence ID" value="PWA05070.1"/>
    <property type="molecule type" value="Genomic_DNA"/>
</dbReference>
<dbReference type="Proteomes" id="UP000245449">
    <property type="component" value="Unassembled WGS sequence"/>
</dbReference>
<dbReference type="OrthoDB" id="1144137at2"/>
<keyword evidence="1" id="KW-0732">Signal</keyword>
<proteinExistence type="predicted"/>